<evidence type="ECO:0000259" key="4">
    <source>
        <dbReference type="PROSITE" id="PS50026"/>
    </source>
</evidence>
<feature type="disulfide bond" evidence="3">
    <location>
        <begin position="30"/>
        <end position="47"/>
    </location>
</feature>
<comment type="caution">
    <text evidence="3">Lacks conserved residue(s) required for the propagation of feature annotation.</text>
</comment>
<reference evidence="5 6" key="1">
    <citation type="submission" date="2015-09" db="EMBL/GenBank/DDBJ databases">
        <title>Draft genome of the parasitic nematode Teladorsagia circumcincta isolate WARC Sus (inbred).</title>
        <authorList>
            <person name="Mitreva M."/>
        </authorList>
    </citation>
    <scope>NUCLEOTIDE SEQUENCE [LARGE SCALE GENOMIC DNA]</scope>
    <source>
        <strain evidence="5 6">S</strain>
    </source>
</reference>
<proteinExistence type="predicted"/>
<sequence>MTRFLGFTGDGVRCVPHAQPQTCREEPRLCHANAQCVFNHEANTFACVCKPGSVGDGTHRCDPQEMPRCTNCSVHAHCSQSHTTGGWQCKCNAGYQGNGYICSAM</sequence>
<keyword evidence="1 3" id="KW-0245">EGF-like domain</keyword>
<dbReference type="SMART" id="SM00181">
    <property type="entry name" value="EGF"/>
    <property type="match status" value="2"/>
</dbReference>
<feature type="non-terminal residue" evidence="5">
    <location>
        <position position="105"/>
    </location>
</feature>
<evidence type="ECO:0000313" key="5">
    <source>
        <dbReference type="EMBL" id="PIO54373.1"/>
    </source>
</evidence>
<evidence type="ECO:0000256" key="3">
    <source>
        <dbReference type="PROSITE-ProRule" id="PRU00076"/>
    </source>
</evidence>
<dbReference type="InterPro" id="IPR000742">
    <property type="entry name" value="EGF"/>
</dbReference>
<keyword evidence="6" id="KW-1185">Reference proteome</keyword>
<dbReference type="OrthoDB" id="9990982at2759"/>
<gene>
    <name evidence="5" type="ORF">TELCIR_24265</name>
</gene>
<evidence type="ECO:0000313" key="6">
    <source>
        <dbReference type="Proteomes" id="UP000230423"/>
    </source>
</evidence>
<dbReference type="EMBL" id="KZ397645">
    <property type="protein sequence ID" value="PIO54373.1"/>
    <property type="molecule type" value="Genomic_DNA"/>
</dbReference>
<evidence type="ECO:0000256" key="1">
    <source>
        <dbReference type="ARBA" id="ARBA00022536"/>
    </source>
</evidence>
<dbReference type="Pfam" id="PF12947">
    <property type="entry name" value="EGF_3"/>
    <property type="match status" value="1"/>
</dbReference>
<dbReference type="PROSITE" id="PS50026">
    <property type="entry name" value="EGF_3"/>
    <property type="match status" value="1"/>
</dbReference>
<dbReference type="AlphaFoldDB" id="A0A2G9T8T0"/>
<dbReference type="InterPro" id="IPR024731">
    <property type="entry name" value="NELL2-like_EGF"/>
</dbReference>
<accession>A0A2G9T8T0</accession>
<evidence type="ECO:0000256" key="2">
    <source>
        <dbReference type="ARBA" id="ARBA00023157"/>
    </source>
</evidence>
<protein>
    <submittedName>
        <fullName evidence="5">EGF-like domain protein</fullName>
    </submittedName>
</protein>
<keyword evidence="2 3" id="KW-1015">Disulfide bond</keyword>
<organism evidence="5 6">
    <name type="scientific">Teladorsagia circumcincta</name>
    <name type="common">Brown stomach worm</name>
    <name type="synonym">Ostertagia circumcincta</name>
    <dbReference type="NCBI Taxonomy" id="45464"/>
    <lineage>
        <taxon>Eukaryota</taxon>
        <taxon>Metazoa</taxon>
        <taxon>Ecdysozoa</taxon>
        <taxon>Nematoda</taxon>
        <taxon>Chromadorea</taxon>
        <taxon>Rhabditida</taxon>
        <taxon>Rhabditina</taxon>
        <taxon>Rhabditomorpha</taxon>
        <taxon>Strongyloidea</taxon>
        <taxon>Trichostrongylidae</taxon>
        <taxon>Teladorsagia</taxon>
    </lineage>
</organism>
<feature type="domain" description="EGF-like" evidence="4">
    <location>
        <begin position="19"/>
        <end position="62"/>
    </location>
</feature>
<dbReference type="Gene3D" id="2.10.25.10">
    <property type="entry name" value="Laminin"/>
    <property type="match status" value="2"/>
</dbReference>
<name>A0A2G9T8T0_TELCI</name>
<dbReference type="Proteomes" id="UP000230423">
    <property type="component" value="Unassembled WGS sequence"/>
</dbReference>
<dbReference type="PROSITE" id="PS01186">
    <property type="entry name" value="EGF_2"/>
    <property type="match status" value="1"/>
</dbReference>